<accession>A0A380C3L7</accession>
<evidence type="ECO:0000313" key="2">
    <source>
        <dbReference type="Proteomes" id="UP000254893"/>
    </source>
</evidence>
<dbReference type="NCBIfam" id="TIGR04019">
    <property type="entry name" value="B_thiol_YtxJ"/>
    <property type="match status" value="1"/>
</dbReference>
<dbReference type="Pfam" id="PF11009">
    <property type="entry name" value="BrxC"/>
    <property type="match status" value="1"/>
</dbReference>
<dbReference type="InterPro" id="IPR036249">
    <property type="entry name" value="Thioredoxin-like_sf"/>
</dbReference>
<reference evidence="1 2" key="1">
    <citation type="submission" date="2018-06" db="EMBL/GenBank/DDBJ databases">
        <authorList>
            <consortium name="Pathogen Informatics"/>
            <person name="Doyle S."/>
        </authorList>
    </citation>
    <scope>NUCLEOTIDE SEQUENCE [LARGE SCALE GENOMIC DNA]</scope>
    <source>
        <strain evidence="1 2">NCTC11388</strain>
    </source>
</reference>
<organism evidence="1 2">
    <name type="scientific">Sphingobacterium spiritivorum</name>
    <name type="common">Flavobacterium spiritivorum</name>
    <dbReference type="NCBI Taxonomy" id="258"/>
    <lineage>
        <taxon>Bacteria</taxon>
        <taxon>Pseudomonadati</taxon>
        <taxon>Bacteroidota</taxon>
        <taxon>Sphingobacteriia</taxon>
        <taxon>Sphingobacteriales</taxon>
        <taxon>Sphingobacteriaceae</taxon>
        <taxon>Sphingobacterium</taxon>
    </lineage>
</organism>
<dbReference type="AlphaFoldDB" id="A0A380C3L7"/>
<dbReference type="InterPro" id="IPR022551">
    <property type="entry name" value="BrxC"/>
</dbReference>
<gene>
    <name evidence="1" type="ORF">NCTC11388_02098</name>
</gene>
<name>A0A380C3L7_SPHSI</name>
<dbReference type="EMBL" id="UGYW01000002">
    <property type="protein sequence ID" value="SUJ10935.1"/>
    <property type="molecule type" value="Genomic_DNA"/>
</dbReference>
<dbReference type="Gene3D" id="3.40.30.10">
    <property type="entry name" value="Glutaredoxin"/>
    <property type="match status" value="1"/>
</dbReference>
<evidence type="ECO:0000313" key="1">
    <source>
        <dbReference type="EMBL" id="SUJ10935.1"/>
    </source>
</evidence>
<dbReference type="Proteomes" id="UP000254893">
    <property type="component" value="Unassembled WGS sequence"/>
</dbReference>
<protein>
    <submittedName>
        <fullName evidence="1">Bacillithiol system protein YtxJ</fullName>
    </submittedName>
</protein>
<dbReference type="SUPFAM" id="SSF52833">
    <property type="entry name" value="Thioredoxin-like"/>
    <property type="match status" value="1"/>
</dbReference>
<dbReference type="RefSeq" id="WP_003008741.1">
    <property type="nucleotide sequence ID" value="NZ_CP068082.1"/>
</dbReference>
<sequence length="110" mass="12488">MNWKNITSVTQLDEIIADNQIHAIFKHSTRCPVSSMAKRSLEFNEDLLPEGASIFYLDLIAHRDVSNAIAEKWNIRHESPQVLVIKGTEALYNASHEDIDMADIAKFFTS</sequence>
<proteinExistence type="predicted"/>